<comment type="subcellular location">
    <subcellularLocation>
        <location evidence="1">Nucleus</location>
    </subcellularLocation>
</comment>
<keyword evidence="4" id="KW-0805">Transcription regulation</keyword>
<feature type="compositionally biased region" description="Basic residues" evidence="9">
    <location>
        <begin position="980"/>
        <end position="994"/>
    </location>
</feature>
<feature type="region of interest" description="Disordered" evidence="9">
    <location>
        <begin position="540"/>
        <end position="571"/>
    </location>
</feature>
<sequence>METGLLNFHDEETFATSIYDQGDFSGVDGQGSLLDMMHSDLQYSSDYLNQSAVHWDSDQEQEHNGDLAVLPVAPSECSSLNSSREEYNKSLFDWHDNLLPPLDPDGVDLRLDGQVIPSELPENIFEDSFESNSSVLSNLHKSSLSGPLARCSTPNQCPKETTVSSDGSLNLDVSLSALDVNVSDIDVSALGINVSSLDIKADGLDAEVKSLTPPVVLDQPEVSEIKLGTVAEAEDLVLPTNMPMVQTEASAVEDSEFAALFGPPEGPLPFQSNSEPNSLLPPFSDSENPQIPVPKMENADVEQLHDIAMEFIQEQQAAQAWDSLPMLDAPLDSNVDLDSINTEVPVLEAGNLESLLEQFEATLQPAPEFTQSMPASPAHFSVPPSPLSMPASPSCIMPSQVLHTVASKLSPLPSPLPSPSKSKSEACTPKKTSSPSKGVSVLHQNILESLPSEIMDRIKASGRKKTIPLIPAMPSKRPSKSSTRMHAAGATLSKNKLLKLVARKGSPGENIQLDHDYCSNDSSNHVEFVPEKLVMDIKASTRQKEVDDEKSSRKDSGLESGEDSEGTAISSASGAACDLGSIVPKANANSILKPRTPNQPGRNKEMLMVSVLKKVRCDTKSPAKQVSLLQQKPKEIPKRPPVQHVKQEPSSVLKPAEVLLKSVKSQVKRPLVQNVMPVKSTDVSSLLSQQLCCKASPKEISLAPVKPSETHVTSDKVQVKLEPQEVSGKCAAPVETLVVKAEVQVPVKLPEQPKKRKLNLEEYHNRQKAMEQKRDNSMPSDESKAESSVQGDQKPENLMEPSKSPLKVADVSNQQVVVKKETQKSDLPSQISQKASPTVVKVEKDVDSVPRPTLPNVNPTDNVKDEKNIEVGSNTVSTTQKETDVNPKPTEEKRKQRQYRTRRLSTSSSEESPQKKEINRSSRKENGRKSTVWSPPRSRSKSKSVSPSSSRSRSASSTSESCCSSSSDSSSSSSGSIKSSPKRRKTRQRRRKRTSDRSSSRSSSNSSRRSNSISSGSSRHSSRRSSRSRRRSRSRSMRRSRSRRDRSGSRSTSRGRGRRSISWRRMRRDSSRSRGSGSLRRERSRSRSRRGGSWSSCDRSWSGSRSRSRSCRRRFTSRSRSGSRARRRFNSYSSRSESRSRSRCWSSRSRSYSSSSRSSTRSRDRKRDERRRGERSVKKLRRSRSPVRRNVDWTRVEKEHNRQVEERRVIYVGRIPEDTTKAELRRRFEVFGPIVDISLHFREHADNYGFVTFAYKVDAYEAVERGNDDPTQPPYELCFGGRRKFCRERYADLDGMACNKTSISMGVPQLRRSSDGNSFDDMLREVQAKLQARKKL</sequence>
<dbReference type="OrthoDB" id="10047851at2759"/>
<feature type="region of interest" description="Disordered" evidence="9">
    <location>
        <begin position="766"/>
        <end position="1134"/>
    </location>
</feature>
<feature type="compositionally biased region" description="Polar residues" evidence="9">
    <location>
        <begin position="871"/>
        <end position="880"/>
    </location>
</feature>
<dbReference type="InterPro" id="IPR000504">
    <property type="entry name" value="RRM_dom"/>
</dbReference>
<keyword evidence="3 8" id="KW-0694">RNA-binding</keyword>
<organism evidence="11 12">
    <name type="scientific">Frankliniella occidentalis</name>
    <name type="common">Western flower thrips</name>
    <name type="synonym">Euthrips occidentalis</name>
    <dbReference type="NCBI Taxonomy" id="133901"/>
    <lineage>
        <taxon>Eukaryota</taxon>
        <taxon>Metazoa</taxon>
        <taxon>Ecdysozoa</taxon>
        <taxon>Arthropoda</taxon>
        <taxon>Hexapoda</taxon>
        <taxon>Insecta</taxon>
        <taxon>Pterygota</taxon>
        <taxon>Neoptera</taxon>
        <taxon>Paraneoptera</taxon>
        <taxon>Thysanoptera</taxon>
        <taxon>Terebrantia</taxon>
        <taxon>Thripoidea</taxon>
        <taxon>Thripidae</taxon>
        <taxon>Frankliniella</taxon>
    </lineage>
</organism>
<dbReference type="RefSeq" id="XP_026284495.1">
    <property type="nucleotide sequence ID" value="XM_026428710.2"/>
</dbReference>
<evidence type="ECO:0000256" key="5">
    <source>
        <dbReference type="ARBA" id="ARBA00023159"/>
    </source>
</evidence>
<feature type="compositionally biased region" description="Basic and acidic residues" evidence="9">
    <location>
        <begin position="766"/>
        <end position="785"/>
    </location>
</feature>
<keyword evidence="2" id="KW-0597">Phosphoprotein</keyword>
<feature type="compositionally biased region" description="Basic and acidic residues" evidence="9">
    <location>
        <begin position="912"/>
        <end position="928"/>
    </location>
</feature>
<dbReference type="RefSeq" id="XP_052127821.1">
    <property type="nucleotide sequence ID" value="XM_052271861.1"/>
</dbReference>
<reference evidence="12 13" key="1">
    <citation type="submission" date="2025-04" db="UniProtKB">
        <authorList>
            <consortium name="RefSeq"/>
        </authorList>
    </citation>
    <scope>IDENTIFICATION</scope>
    <source>
        <tissue evidence="12 13">Whole organism</tissue>
    </source>
</reference>
<evidence type="ECO:0000313" key="11">
    <source>
        <dbReference type="Proteomes" id="UP000504606"/>
    </source>
</evidence>
<dbReference type="GO" id="GO:0003712">
    <property type="term" value="F:transcription coregulator activity"/>
    <property type="evidence" value="ECO:0007669"/>
    <property type="project" value="InterPro"/>
</dbReference>
<evidence type="ECO:0000256" key="9">
    <source>
        <dbReference type="SAM" id="MobiDB-lite"/>
    </source>
</evidence>
<dbReference type="CDD" id="cd12357">
    <property type="entry name" value="RRM_PPARGC1A_like"/>
    <property type="match status" value="1"/>
</dbReference>
<evidence type="ECO:0000313" key="12">
    <source>
        <dbReference type="RefSeq" id="XP_026284495.1"/>
    </source>
</evidence>
<gene>
    <name evidence="12 13 14" type="primary">LOC113210625</name>
</gene>
<dbReference type="Pfam" id="PF00076">
    <property type="entry name" value="RRM_1"/>
    <property type="match status" value="1"/>
</dbReference>
<feature type="compositionally biased region" description="Polar residues" evidence="9">
    <location>
        <begin position="825"/>
        <end position="836"/>
    </location>
</feature>
<feature type="compositionally biased region" description="Basic residues" evidence="9">
    <location>
        <begin position="1020"/>
        <end position="1044"/>
    </location>
</feature>
<dbReference type="GO" id="GO:0045944">
    <property type="term" value="P:positive regulation of transcription by RNA polymerase II"/>
    <property type="evidence" value="ECO:0007669"/>
    <property type="project" value="TreeGrafter"/>
</dbReference>
<feature type="domain" description="RRM" evidence="10">
    <location>
        <begin position="1208"/>
        <end position="1283"/>
    </location>
</feature>
<evidence type="ECO:0000313" key="14">
    <source>
        <dbReference type="RefSeq" id="XP_052127822.1"/>
    </source>
</evidence>
<evidence type="ECO:0000256" key="1">
    <source>
        <dbReference type="ARBA" id="ARBA00004123"/>
    </source>
</evidence>
<dbReference type="InterPro" id="IPR012677">
    <property type="entry name" value="Nucleotide-bd_a/b_plait_sf"/>
</dbReference>
<keyword evidence="11" id="KW-1185">Reference proteome</keyword>
<feature type="region of interest" description="Disordered" evidence="9">
    <location>
        <begin position="1148"/>
        <end position="1183"/>
    </location>
</feature>
<feature type="compositionally biased region" description="Low complexity" evidence="9">
    <location>
        <begin position="1148"/>
        <end position="1159"/>
    </location>
</feature>
<dbReference type="KEGG" id="foc:113210625"/>
<evidence type="ECO:0000259" key="10">
    <source>
        <dbReference type="PROSITE" id="PS50102"/>
    </source>
</evidence>
<accession>A0A6J1SYS2</accession>
<dbReference type="InterPro" id="IPR035979">
    <property type="entry name" value="RBD_domain_sf"/>
</dbReference>
<dbReference type="PANTHER" id="PTHR15528:SF11">
    <property type="entry name" value="FI18188P1"/>
    <property type="match status" value="1"/>
</dbReference>
<dbReference type="RefSeq" id="XP_052127822.1">
    <property type="nucleotide sequence ID" value="XM_052271862.1"/>
</dbReference>
<evidence type="ECO:0000256" key="8">
    <source>
        <dbReference type="PROSITE-ProRule" id="PRU00176"/>
    </source>
</evidence>
<evidence type="ECO:0000256" key="4">
    <source>
        <dbReference type="ARBA" id="ARBA00023015"/>
    </source>
</evidence>
<dbReference type="Gene3D" id="3.30.70.330">
    <property type="match status" value="1"/>
</dbReference>
<dbReference type="GeneID" id="113210625"/>
<dbReference type="Proteomes" id="UP000504606">
    <property type="component" value="Unplaced"/>
</dbReference>
<evidence type="ECO:0000256" key="3">
    <source>
        <dbReference type="ARBA" id="ARBA00022884"/>
    </source>
</evidence>
<feature type="compositionally biased region" description="Basic residues" evidence="9">
    <location>
        <begin position="1106"/>
        <end position="1129"/>
    </location>
</feature>
<keyword evidence="7" id="KW-0539">Nucleus</keyword>
<feature type="region of interest" description="Disordered" evidence="9">
    <location>
        <begin position="409"/>
        <end position="438"/>
    </location>
</feature>
<dbReference type="PANTHER" id="PTHR15528">
    <property type="entry name" value="PEROXISOME PROLIFERATOR ACTIVATED RECEPTOR GAMMA COACTIVATOR 1 PGC-1 -RELATED"/>
    <property type="match status" value="1"/>
</dbReference>
<evidence type="ECO:0000256" key="6">
    <source>
        <dbReference type="ARBA" id="ARBA00023163"/>
    </source>
</evidence>
<dbReference type="InterPro" id="IPR034605">
    <property type="entry name" value="PGC-1"/>
</dbReference>
<feature type="compositionally biased region" description="Basic and acidic residues" evidence="9">
    <location>
        <begin position="1161"/>
        <end position="1177"/>
    </location>
</feature>
<dbReference type="SMART" id="SM00360">
    <property type="entry name" value="RRM"/>
    <property type="match status" value="1"/>
</dbReference>
<name>A0A6J1SYS2_FRAOC</name>
<dbReference type="PROSITE" id="PS50102">
    <property type="entry name" value="RRM"/>
    <property type="match status" value="1"/>
</dbReference>
<feature type="compositionally biased region" description="Low complexity" evidence="9">
    <location>
        <begin position="1000"/>
        <end position="1019"/>
    </location>
</feature>
<evidence type="ECO:0000256" key="7">
    <source>
        <dbReference type="ARBA" id="ARBA00023242"/>
    </source>
</evidence>
<evidence type="ECO:0000256" key="2">
    <source>
        <dbReference type="ARBA" id="ARBA00022553"/>
    </source>
</evidence>
<dbReference type="GO" id="GO:0005634">
    <property type="term" value="C:nucleus"/>
    <property type="evidence" value="ECO:0007669"/>
    <property type="project" value="UniProtKB-SubCell"/>
</dbReference>
<proteinExistence type="predicted"/>
<keyword evidence="5" id="KW-0010">Activator</keyword>
<keyword evidence="6" id="KW-0804">Transcription</keyword>
<feature type="compositionally biased region" description="Low complexity" evidence="9">
    <location>
        <begin position="943"/>
        <end position="979"/>
    </location>
</feature>
<evidence type="ECO:0000313" key="13">
    <source>
        <dbReference type="RefSeq" id="XP_052127821.1"/>
    </source>
</evidence>
<dbReference type="GO" id="GO:0003723">
    <property type="term" value="F:RNA binding"/>
    <property type="evidence" value="ECO:0007669"/>
    <property type="project" value="UniProtKB-UniRule"/>
</dbReference>
<feature type="compositionally biased region" description="Basic residues" evidence="9">
    <location>
        <begin position="1053"/>
        <end position="1067"/>
    </location>
</feature>
<feature type="compositionally biased region" description="Low complexity" evidence="9">
    <location>
        <begin position="1091"/>
        <end position="1105"/>
    </location>
</feature>
<feature type="compositionally biased region" description="Basic and acidic residues" evidence="9">
    <location>
        <begin position="542"/>
        <end position="557"/>
    </location>
</feature>
<feature type="compositionally biased region" description="Basic and acidic residues" evidence="9">
    <location>
        <begin position="881"/>
        <end position="894"/>
    </location>
</feature>
<protein>
    <submittedName>
        <fullName evidence="12 13">Serine/arginine repetitive matrix protein 2 isoform X1</fullName>
    </submittedName>
</protein>
<dbReference type="SUPFAM" id="SSF54928">
    <property type="entry name" value="RNA-binding domain, RBD"/>
    <property type="match status" value="1"/>
</dbReference>